<evidence type="ECO:0000256" key="2">
    <source>
        <dbReference type="ARBA" id="ARBA00001974"/>
    </source>
</evidence>
<keyword evidence="3 6" id="KW-0285">Flavoprotein</keyword>
<dbReference type="RefSeq" id="WP_382226552.1">
    <property type="nucleotide sequence ID" value="NZ_JBHTCA010000021.1"/>
</dbReference>
<dbReference type="InterPro" id="IPR018394">
    <property type="entry name" value="DNA_photolyase_1_CS_C"/>
</dbReference>
<comment type="cofactor">
    <cofactor evidence="1">
        <name>(6R)-5,10-methylene-5,6,7,8-tetrahydrofolate</name>
        <dbReference type="ChEBI" id="CHEBI:15636"/>
    </cofactor>
</comment>
<evidence type="ECO:0000256" key="6">
    <source>
        <dbReference type="RuleBase" id="RU004182"/>
    </source>
</evidence>
<keyword evidence="8" id="KW-0456">Lyase</keyword>
<dbReference type="Pfam" id="PF03441">
    <property type="entry name" value="FAD_binding_7"/>
    <property type="match status" value="1"/>
</dbReference>
<evidence type="ECO:0000313" key="9">
    <source>
        <dbReference type="Proteomes" id="UP001596501"/>
    </source>
</evidence>
<dbReference type="InterPro" id="IPR014729">
    <property type="entry name" value="Rossmann-like_a/b/a_fold"/>
</dbReference>
<gene>
    <name evidence="8" type="ORF">ACFQPB_18795</name>
</gene>
<dbReference type="InterPro" id="IPR036134">
    <property type="entry name" value="Crypto/Photolyase_FAD-like_sf"/>
</dbReference>
<dbReference type="EC" id="4.1.99.3" evidence="8"/>
<sequence>MKKYDRGLVWFRRDLRVSDQAALYHALNSCKQVWCAFVFDSDILDALPRCDRRVEFIHASLLDLDGELRALGQAHGQVPTGLIVRHASAQKAIPKLAEELRVQAVFCNHDDEPQALARDAQVRGALAHAGVMLHDFKDHTVFERSEVLTQSGTAFSVFTPYKNAWLKKIEPFFLHGYPVEKYAAALAPCPASHPPGVPTLAEIGFETTNLRALKIATGSHGARGLFEDFLDRIDRYHQARDFPAVKGPSYLSVHLRFGTLSIRQLARVAYQMHLAGQQGASTWLGELIWRDFYMQILHHHPHAVASAFKPEYDAIKWEHGKHAQTLFKAWCEGRTGYPLVDAAMAQINQTGYMHNRLRMVVASFLVKDLGIDWRWGERYFAEKLIDFDLAANNGGWQWAASTGCDAQPYFRIFNPVSQSQKFDPEGKFIRRYLPQLAKLPNAAIHAPWLAKPIDLQTADFVLERDYQAPIVDHAEARERTLARYAVVKKPA</sequence>
<reference evidence="9" key="1">
    <citation type="journal article" date="2019" name="Int. J. Syst. Evol. Microbiol.">
        <title>The Global Catalogue of Microorganisms (GCM) 10K type strain sequencing project: providing services to taxonomists for standard genome sequencing and annotation.</title>
        <authorList>
            <consortium name="The Broad Institute Genomics Platform"/>
            <consortium name="The Broad Institute Genome Sequencing Center for Infectious Disease"/>
            <person name="Wu L."/>
            <person name="Ma J."/>
        </authorList>
    </citation>
    <scope>NUCLEOTIDE SEQUENCE [LARGE SCALE GENOMIC DNA]</scope>
    <source>
        <strain evidence="9">CGMCC 1.12371</strain>
    </source>
</reference>
<comment type="similarity">
    <text evidence="6">Belongs to the DNA photolyase family.</text>
</comment>
<keyword evidence="4 6" id="KW-0274">FAD</keyword>
<dbReference type="PROSITE" id="PS00691">
    <property type="entry name" value="DNA_PHOTOLYASES_1_2"/>
    <property type="match status" value="1"/>
</dbReference>
<dbReference type="PROSITE" id="PS00394">
    <property type="entry name" value="DNA_PHOTOLYASES_1_1"/>
    <property type="match status" value="1"/>
</dbReference>
<dbReference type="PRINTS" id="PR00147">
    <property type="entry name" value="DNAPHOTLYASE"/>
</dbReference>
<dbReference type="Gene3D" id="1.25.40.80">
    <property type="match status" value="1"/>
</dbReference>
<dbReference type="Proteomes" id="UP001596501">
    <property type="component" value="Unassembled WGS sequence"/>
</dbReference>
<dbReference type="PROSITE" id="PS51645">
    <property type="entry name" value="PHR_CRY_ALPHA_BETA"/>
    <property type="match status" value="1"/>
</dbReference>
<feature type="domain" description="Photolyase/cryptochrome alpha/beta" evidence="7">
    <location>
        <begin position="5"/>
        <end position="141"/>
    </location>
</feature>
<dbReference type="PANTHER" id="PTHR11455">
    <property type="entry name" value="CRYPTOCHROME"/>
    <property type="match status" value="1"/>
</dbReference>
<dbReference type="EMBL" id="JBHTCA010000021">
    <property type="protein sequence ID" value="MFC7410912.1"/>
    <property type="molecule type" value="Genomic_DNA"/>
</dbReference>
<dbReference type="InterPro" id="IPR036155">
    <property type="entry name" value="Crypto/Photolyase_N_sf"/>
</dbReference>
<evidence type="ECO:0000256" key="3">
    <source>
        <dbReference type="ARBA" id="ARBA00022630"/>
    </source>
</evidence>
<evidence type="ECO:0000259" key="7">
    <source>
        <dbReference type="PROSITE" id="PS51645"/>
    </source>
</evidence>
<evidence type="ECO:0000313" key="8">
    <source>
        <dbReference type="EMBL" id="MFC7410912.1"/>
    </source>
</evidence>
<dbReference type="Pfam" id="PF00875">
    <property type="entry name" value="DNA_photolyase"/>
    <property type="match status" value="1"/>
</dbReference>
<keyword evidence="9" id="KW-1185">Reference proteome</keyword>
<dbReference type="InterPro" id="IPR005101">
    <property type="entry name" value="Cryptochr/Photolyase_FAD-bd"/>
</dbReference>
<dbReference type="SUPFAM" id="SSF52425">
    <property type="entry name" value="Cryptochrome/photolyase, N-terminal domain"/>
    <property type="match status" value="1"/>
</dbReference>
<dbReference type="InterPro" id="IPR006050">
    <property type="entry name" value="DNA_photolyase_N"/>
</dbReference>
<evidence type="ECO:0000256" key="5">
    <source>
        <dbReference type="ARBA" id="ARBA00022991"/>
    </source>
</evidence>
<name>A0ABW2QQD7_9BURK</name>
<comment type="caution">
    <text evidence="8">The sequence shown here is derived from an EMBL/GenBank/DDBJ whole genome shotgun (WGS) entry which is preliminary data.</text>
</comment>
<protein>
    <submittedName>
        <fullName evidence="8">Cryptochrome/photolyase family protein</fullName>
        <ecNumber evidence="8">4.1.99.3</ecNumber>
    </submittedName>
</protein>
<dbReference type="InterPro" id="IPR002081">
    <property type="entry name" value="Cryptochrome/DNA_photolyase_1"/>
</dbReference>
<dbReference type="SUPFAM" id="SSF48173">
    <property type="entry name" value="Cryptochrome/photolyase FAD-binding domain"/>
    <property type="match status" value="1"/>
</dbReference>
<evidence type="ECO:0000256" key="4">
    <source>
        <dbReference type="ARBA" id="ARBA00022827"/>
    </source>
</evidence>
<comment type="cofactor">
    <cofactor evidence="2">
        <name>FAD</name>
        <dbReference type="ChEBI" id="CHEBI:57692"/>
    </cofactor>
</comment>
<keyword evidence="5 6" id="KW-0157">Chromophore</keyword>
<organism evidence="8 9">
    <name type="scientific">Hydrogenophaga atypica</name>
    <dbReference type="NCBI Taxonomy" id="249409"/>
    <lineage>
        <taxon>Bacteria</taxon>
        <taxon>Pseudomonadati</taxon>
        <taxon>Pseudomonadota</taxon>
        <taxon>Betaproteobacteria</taxon>
        <taxon>Burkholderiales</taxon>
        <taxon>Comamonadaceae</taxon>
        <taxon>Hydrogenophaga</taxon>
    </lineage>
</organism>
<proteinExistence type="inferred from homology"/>
<dbReference type="GO" id="GO:0003904">
    <property type="term" value="F:deoxyribodipyrimidine photo-lyase activity"/>
    <property type="evidence" value="ECO:0007669"/>
    <property type="project" value="UniProtKB-EC"/>
</dbReference>
<dbReference type="Gene3D" id="1.10.579.10">
    <property type="entry name" value="DNA Cyclobutane Dipyrimidine Photolyase, subunit A, domain 3"/>
    <property type="match status" value="1"/>
</dbReference>
<dbReference type="Gene3D" id="3.40.50.620">
    <property type="entry name" value="HUPs"/>
    <property type="match status" value="1"/>
</dbReference>
<accession>A0ABW2QQD7</accession>
<evidence type="ECO:0000256" key="1">
    <source>
        <dbReference type="ARBA" id="ARBA00001932"/>
    </source>
</evidence>
<dbReference type="PANTHER" id="PTHR11455:SF9">
    <property type="entry name" value="CRYPTOCHROME CIRCADIAN CLOCK 5 ISOFORM X1"/>
    <property type="match status" value="1"/>
</dbReference>